<dbReference type="AlphaFoldDB" id="A0A5C6FWG3"/>
<evidence type="ECO:0000256" key="1">
    <source>
        <dbReference type="ARBA" id="ARBA00022679"/>
    </source>
</evidence>
<evidence type="ECO:0000256" key="3">
    <source>
        <dbReference type="ARBA" id="ARBA00022777"/>
    </source>
</evidence>
<feature type="region of interest" description="Disordered" evidence="6">
    <location>
        <begin position="65"/>
        <end position="92"/>
    </location>
</feature>
<feature type="transmembrane region" description="Helical" evidence="7">
    <location>
        <begin position="506"/>
        <end position="533"/>
    </location>
</feature>
<evidence type="ECO:0000256" key="5">
    <source>
        <dbReference type="PROSITE-ProRule" id="PRU10141"/>
    </source>
</evidence>
<dbReference type="PROSITE" id="PS00107">
    <property type="entry name" value="PROTEIN_KINASE_ATP"/>
    <property type="match status" value="1"/>
</dbReference>
<dbReference type="CDD" id="cd14014">
    <property type="entry name" value="STKc_PknB_like"/>
    <property type="match status" value="1"/>
</dbReference>
<keyword evidence="7" id="KW-0812">Transmembrane</keyword>
<feature type="region of interest" description="Disordered" evidence="6">
    <location>
        <begin position="543"/>
        <end position="562"/>
    </location>
</feature>
<dbReference type="Gene3D" id="1.10.510.10">
    <property type="entry name" value="Transferase(Phosphotransferase) domain 1"/>
    <property type="match status" value="1"/>
</dbReference>
<dbReference type="PANTHER" id="PTHR43289:SF6">
    <property type="entry name" value="SERINE_THREONINE-PROTEIN KINASE NEKL-3"/>
    <property type="match status" value="1"/>
</dbReference>
<dbReference type="Proteomes" id="UP000316476">
    <property type="component" value="Unassembled WGS sequence"/>
</dbReference>
<evidence type="ECO:0000256" key="4">
    <source>
        <dbReference type="ARBA" id="ARBA00022840"/>
    </source>
</evidence>
<name>A0A5C6FWG3_9PLAN</name>
<dbReference type="PANTHER" id="PTHR43289">
    <property type="entry name" value="MITOGEN-ACTIVATED PROTEIN KINASE KINASE KINASE 20-RELATED"/>
    <property type="match status" value="1"/>
</dbReference>
<feature type="binding site" evidence="5">
    <location>
        <position position="131"/>
    </location>
    <ligand>
        <name>ATP</name>
        <dbReference type="ChEBI" id="CHEBI:30616"/>
    </ligand>
</feature>
<evidence type="ECO:0000313" key="10">
    <source>
        <dbReference type="Proteomes" id="UP000316476"/>
    </source>
</evidence>
<dbReference type="GO" id="GO:0004674">
    <property type="term" value="F:protein serine/threonine kinase activity"/>
    <property type="evidence" value="ECO:0007669"/>
    <property type="project" value="UniProtKB-EC"/>
</dbReference>
<dbReference type="Pfam" id="PF00069">
    <property type="entry name" value="Pkinase"/>
    <property type="match status" value="1"/>
</dbReference>
<dbReference type="EMBL" id="SJPZ01000001">
    <property type="protein sequence ID" value="TWU65995.1"/>
    <property type="molecule type" value="Genomic_DNA"/>
</dbReference>
<feature type="transmembrane region" description="Helical" evidence="7">
    <location>
        <begin position="406"/>
        <end position="423"/>
    </location>
</feature>
<dbReference type="Gene3D" id="3.30.200.20">
    <property type="entry name" value="Phosphorylase Kinase, domain 1"/>
    <property type="match status" value="1"/>
</dbReference>
<evidence type="ECO:0000259" key="8">
    <source>
        <dbReference type="PROSITE" id="PS50011"/>
    </source>
</evidence>
<keyword evidence="7" id="KW-0472">Membrane</keyword>
<evidence type="ECO:0000256" key="2">
    <source>
        <dbReference type="ARBA" id="ARBA00022741"/>
    </source>
</evidence>
<dbReference type="PROSITE" id="PS00108">
    <property type="entry name" value="PROTEIN_KINASE_ST"/>
    <property type="match status" value="1"/>
</dbReference>
<dbReference type="InterPro" id="IPR017441">
    <property type="entry name" value="Protein_kinase_ATP_BS"/>
</dbReference>
<gene>
    <name evidence="9" type="primary">prkC_6</name>
    <name evidence="9" type="ORF">V7x_15510</name>
</gene>
<dbReference type="InterPro" id="IPR011009">
    <property type="entry name" value="Kinase-like_dom_sf"/>
</dbReference>
<keyword evidence="7" id="KW-1133">Transmembrane helix</keyword>
<proteinExistence type="predicted"/>
<keyword evidence="1 9" id="KW-0808">Transferase</keyword>
<feature type="domain" description="Protein kinase" evidence="8">
    <location>
        <begin position="102"/>
        <end position="377"/>
    </location>
</feature>
<keyword evidence="4 5" id="KW-0067">ATP-binding</keyword>
<accession>A0A5C6FWG3</accession>
<evidence type="ECO:0000313" key="9">
    <source>
        <dbReference type="EMBL" id="TWU65995.1"/>
    </source>
</evidence>
<dbReference type="SMART" id="SM00220">
    <property type="entry name" value="S_TKc"/>
    <property type="match status" value="1"/>
</dbReference>
<dbReference type="OrthoDB" id="6111975at2"/>
<keyword evidence="2 5" id="KW-0547">Nucleotide-binding</keyword>
<sequence>MPSDDALSDEEAFNRLCRVADPVEQRDLLDDLCGDDHQRRNHLVSLLEIREDADRFFAVLDSSKPKRSRSTVNETPTVPENAADTPVDSQFSRSPLKQIGNYELTRLVGRGGMGNVFHARDPVLDREVALKVPRVELMLSRGVERRFIREARAAARLDHPHLVSILQVGSDGLYPYIASQWCDGGDLATWMREHPQPRDPRDVAMFMAAVADAIQHCHDRRIVHLDLKPSNILLVGRDEQTTATEGIARFYPKVTDFGLARLIDVQLDQTTDSMFLGTPLYMAPEQAECQRSLIGPASDVFAMGVVLHELATGERPFDGETLTVVLDRIRAVNPNSTMALRKLPRDLRTIISRCLQREPTDRYKSAQSLRDDLKRFASENPIHIRRVSIGRRFWLWCRRPERIKQAGVITVAIQVAVLSNLYSHYVLLGLGYRVSFDFDNRQFFIESIPVALFPHLPLLINGVRTIRHRRWCICIGTLLSLAFVVLLASVLLGGRAAFSAYKGNPFASYVAHLFIGCMAMVQLCVHLIAIPAAAKMLADRKRNAPSKTMPELPTVDDKTKAS</sequence>
<organism evidence="9 10">
    <name type="scientific">Crateriforma conspicua</name>
    <dbReference type="NCBI Taxonomy" id="2527996"/>
    <lineage>
        <taxon>Bacteria</taxon>
        <taxon>Pseudomonadati</taxon>
        <taxon>Planctomycetota</taxon>
        <taxon>Planctomycetia</taxon>
        <taxon>Planctomycetales</taxon>
        <taxon>Planctomycetaceae</taxon>
        <taxon>Crateriforma</taxon>
    </lineage>
</organism>
<dbReference type="InterPro" id="IPR008271">
    <property type="entry name" value="Ser/Thr_kinase_AS"/>
</dbReference>
<evidence type="ECO:0000256" key="6">
    <source>
        <dbReference type="SAM" id="MobiDB-lite"/>
    </source>
</evidence>
<dbReference type="SUPFAM" id="SSF56112">
    <property type="entry name" value="Protein kinase-like (PK-like)"/>
    <property type="match status" value="1"/>
</dbReference>
<dbReference type="GO" id="GO:0005524">
    <property type="term" value="F:ATP binding"/>
    <property type="evidence" value="ECO:0007669"/>
    <property type="project" value="UniProtKB-UniRule"/>
</dbReference>
<evidence type="ECO:0000256" key="7">
    <source>
        <dbReference type="SAM" id="Phobius"/>
    </source>
</evidence>
<dbReference type="RefSeq" id="WP_146412494.1">
    <property type="nucleotide sequence ID" value="NZ_SJPZ01000001.1"/>
</dbReference>
<dbReference type="PROSITE" id="PS50011">
    <property type="entry name" value="PROTEIN_KINASE_DOM"/>
    <property type="match status" value="1"/>
</dbReference>
<dbReference type="EC" id="2.7.11.1" evidence="9"/>
<comment type="caution">
    <text evidence="9">The sequence shown here is derived from an EMBL/GenBank/DDBJ whole genome shotgun (WGS) entry which is preliminary data.</text>
</comment>
<dbReference type="InterPro" id="IPR000719">
    <property type="entry name" value="Prot_kinase_dom"/>
</dbReference>
<feature type="transmembrane region" description="Helical" evidence="7">
    <location>
        <begin position="472"/>
        <end position="494"/>
    </location>
</feature>
<keyword evidence="3 9" id="KW-0418">Kinase</keyword>
<reference evidence="9 10" key="1">
    <citation type="submission" date="2019-02" db="EMBL/GenBank/DDBJ databases">
        <title>Deep-cultivation of Planctomycetes and their phenomic and genomic characterization uncovers novel biology.</title>
        <authorList>
            <person name="Wiegand S."/>
            <person name="Jogler M."/>
            <person name="Boedeker C."/>
            <person name="Pinto D."/>
            <person name="Vollmers J."/>
            <person name="Rivas-Marin E."/>
            <person name="Kohn T."/>
            <person name="Peeters S.H."/>
            <person name="Heuer A."/>
            <person name="Rast P."/>
            <person name="Oberbeckmann S."/>
            <person name="Bunk B."/>
            <person name="Jeske O."/>
            <person name="Meyerdierks A."/>
            <person name="Storesund J.E."/>
            <person name="Kallscheuer N."/>
            <person name="Luecker S."/>
            <person name="Lage O.M."/>
            <person name="Pohl T."/>
            <person name="Merkel B.J."/>
            <person name="Hornburger P."/>
            <person name="Mueller R.-W."/>
            <person name="Bruemmer F."/>
            <person name="Labrenz M."/>
            <person name="Spormann A.M."/>
            <person name="Op Den Camp H."/>
            <person name="Overmann J."/>
            <person name="Amann R."/>
            <person name="Jetten M.S.M."/>
            <person name="Mascher T."/>
            <person name="Medema M.H."/>
            <person name="Devos D.P."/>
            <person name="Kaster A.-K."/>
            <person name="Ovreas L."/>
            <person name="Rohde M."/>
            <person name="Galperin M.Y."/>
            <person name="Jogler C."/>
        </authorList>
    </citation>
    <scope>NUCLEOTIDE SEQUENCE [LARGE SCALE GENOMIC DNA]</scope>
    <source>
        <strain evidence="9 10">V7</strain>
    </source>
</reference>
<protein>
    <submittedName>
        <fullName evidence="9">Serine/threonine-protein kinase PrkC</fullName>
        <ecNumber evidence="9">2.7.11.1</ecNumber>
    </submittedName>
</protein>